<dbReference type="AlphaFoldDB" id="A0A2U1LQ24"/>
<evidence type="ECO:0000313" key="1">
    <source>
        <dbReference type="EMBL" id="PWA51116.1"/>
    </source>
</evidence>
<protein>
    <submittedName>
        <fullName evidence="1">Uncharacterized protein</fullName>
    </submittedName>
</protein>
<dbReference type="Gene3D" id="3.80.10.10">
    <property type="entry name" value="Ribonuclease Inhibitor"/>
    <property type="match status" value="1"/>
</dbReference>
<dbReference type="OrthoDB" id="676979at2759"/>
<dbReference type="STRING" id="35608.A0A2U1LQ24"/>
<dbReference type="Proteomes" id="UP000245207">
    <property type="component" value="Unassembled WGS sequence"/>
</dbReference>
<dbReference type="InterPro" id="IPR032675">
    <property type="entry name" value="LRR_dom_sf"/>
</dbReference>
<evidence type="ECO:0000313" key="2">
    <source>
        <dbReference type="Proteomes" id="UP000245207"/>
    </source>
</evidence>
<dbReference type="EMBL" id="PKPP01008277">
    <property type="protein sequence ID" value="PWA51116.1"/>
    <property type="molecule type" value="Genomic_DNA"/>
</dbReference>
<comment type="caution">
    <text evidence="1">The sequence shown here is derived from an EMBL/GenBank/DDBJ whole genome shotgun (WGS) entry which is preliminary data.</text>
</comment>
<dbReference type="SUPFAM" id="SSF52058">
    <property type="entry name" value="L domain-like"/>
    <property type="match status" value="1"/>
</dbReference>
<sequence>MSKSLDLTPSKSLDPKLRKSLQSNPYQIAKIGSYSDYEYSDLGNANLTGPLAWQLGQLRNLQYLELYSNNINGEFLECLGT</sequence>
<reference evidence="1 2" key="1">
    <citation type="journal article" date="2018" name="Mol. Plant">
        <title>The genome of Artemisia annua provides insight into the evolution of Asteraceae family and artemisinin biosynthesis.</title>
        <authorList>
            <person name="Shen Q."/>
            <person name="Zhang L."/>
            <person name="Liao Z."/>
            <person name="Wang S."/>
            <person name="Yan T."/>
            <person name="Shi P."/>
            <person name="Liu M."/>
            <person name="Fu X."/>
            <person name="Pan Q."/>
            <person name="Wang Y."/>
            <person name="Lv Z."/>
            <person name="Lu X."/>
            <person name="Zhang F."/>
            <person name="Jiang W."/>
            <person name="Ma Y."/>
            <person name="Chen M."/>
            <person name="Hao X."/>
            <person name="Li L."/>
            <person name="Tang Y."/>
            <person name="Lv G."/>
            <person name="Zhou Y."/>
            <person name="Sun X."/>
            <person name="Brodelius P.E."/>
            <person name="Rose J.K.C."/>
            <person name="Tang K."/>
        </authorList>
    </citation>
    <scope>NUCLEOTIDE SEQUENCE [LARGE SCALE GENOMIC DNA]</scope>
    <source>
        <strain evidence="2">cv. Huhao1</strain>
        <tissue evidence="1">Leaf</tissue>
    </source>
</reference>
<organism evidence="1 2">
    <name type="scientific">Artemisia annua</name>
    <name type="common">Sweet wormwood</name>
    <dbReference type="NCBI Taxonomy" id="35608"/>
    <lineage>
        <taxon>Eukaryota</taxon>
        <taxon>Viridiplantae</taxon>
        <taxon>Streptophyta</taxon>
        <taxon>Embryophyta</taxon>
        <taxon>Tracheophyta</taxon>
        <taxon>Spermatophyta</taxon>
        <taxon>Magnoliopsida</taxon>
        <taxon>eudicotyledons</taxon>
        <taxon>Gunneridae</taxon>
        <taxon>Pentapetalae</taxon>
        <taxon>asterids</taxon>
        <taxon>campanulids</taxon>
        <taxon>Asterales</taxon>
        <taxon>Asteraceae</taxon>
        <taxon>Asteroideae</taxon>
        <taxon>Anthemideae</taxon>
        <taxon>Artemisiinae</taxon>
        <taxon>Artemisia</taxon>
    </lineage>
</organism>
<keyword evidence="2" id="KW-1185">Reference proteome</keyword>
<gene>
    <name evidence="1" type="ORF">CTI12_AA466490</name>
</gene>
<accession>A0A2U1LQ24</accession>
<name>A0A2U1LQ24_ARTAN</name>
<proteinExistence type="predicted"/>